<sequence length="271" mass="30790">MANAILLSSPEIRLGRGPGMFNLKERKSNSNMVSDEPIHGGTEGNILLHFGSGFPYIVTRGVVYSPDPSTPCISTACNYCTPHRRLRIDPAKVVDLWLDTINGVGCIPDLFDQDPQKMRVAACVQFLKHDAKSYPKCQPILMLVVLVRTLSRVPLIGEKDRIQCCWVTRSIQMELFRRIHEFKPDSILPLRNDKEYLICLRFLLSVSITDARALQNTQHTTVNIDAAPVEDITRKLVDTFHSFYSEKAALGEEEQLKRHEQKFIENLQRKA</sequence>
<evidence type="ECO:0000313" key="1">
    <source>
        <dbReference type="EMBL" id="KKZ60802.1"/>
    </source>
</evidence>
<name>A0A0G2HRQ8_9EURO</name>
<dbReference type="VEuPathDB" id="FungiDB:EMCG_04519"/>
<dbReference type="EMBL" id="LCZI01001433">
    <property type="protein sequence ID" value="KKZ60802.1"/>
    <property type="molecule type" value="Genomic_DNA"/>
</dbReference>
<dbReference type="AlphaFoldDB" id="A0A0G2HRQ8"/>
<protein>
    <submittedName>
        <fullName evidence="1">Uncharacterized protein</fullName>
    </submittedName>
</protein>
<gene>
    <name evidence="1" type="ORF">EMCG_04519</name>
</gene>
<accession>A0A0G2HRQ8</accession>
<comment type="caution">
    <text evidence="1">The sequence shown here is derived from an EMBL/GenBank/DDBJ whole genome shotgun (WGS) entry which is preliminary data.</text>
</comment>
<reference evidence="2" key="1">
    <citation type="journal article" date="2015" name="PLoS Genet.">
        <title>The dynamic genome and transcriptome of the human fungal pathogen Blastomyces and close relative Emmonsia.</title>
        <authorList>
            <person name="Munoz J.F."/>
            <person name="Gauthier G.M."/>
            <person name="Desjardins C.A."/>
            <person name="Gallo J.E."/>
            <person name="Holder J."/>
            <person name="Sullivan T.D."/>
            <person name="Marty A.J."/>
            <person name="Carmen J.C."/>
            <person name="Chen Z."/>
            <person name="Ding L."/>
            <person name="Gujja S."/>
            <person name="Magrini V."/>
            <person name="Misas E."/>
            <person name="Mitreva M."/>
            <person name="Priest M."/>
            <person name="Saif S."/>
            <person name="Whiston E.A."/>
            <person name="Young S."/>
            <person name="Zeng Q."/>
            <person name="Goldman W.E."/>
            <person name="Mardis E.R."/>
            <person name="Taylor J.W."/>
            <person name="McEwen J.G."/>
            <person name="Clay O.K."/>
            <person name="Klein B.S."/>
            <person name="Cuomo C.A."/>
        </authorList>
    </citation>
    <scope>NUCLEOTIDE SEQUENCE [LARGE SCALE GENOMIC DNA]</scope>
    <source>
        <strain evidence="2">UAMH 3008</strain>
    </source>
</reference>
<dbReference type="Proteomes" id="UP000034164">
    <property type="component" value="Unassembled WGS sequence"/>
</dbReference>
<organism evidence="1 2">
    <name type="scientific">[Emmonsia] crescens</name>
    <dbReference type="NCBI Taxonomy" id="73230"/>
    <lineage>
        <taxon>Eukaryota</taxon>
        <taxon>Fungi</taxon>
        <taxon>Dikarya</taxon>
        <taxon>Ascomycota</taxon>
        <taxon>Pezizomycotina</taxon>
        <taxon>Eurotiomycetes</taxon>
        <taxon>Eurotiomycetidae</taxon>
        <taxon>Onygenales</taxon>
        <taxon>Ajellomycetaceae</taxon>
        <taxon>Emergomyces</taxon>
    </lineage>
</organism>
<evidence type="ECO:0000313" key="2">
    <source>
        <dbReference type="Proteomes" id="UP000034164"/>
    </source>
</evidence>
<proteinExistence type="predicted"/>
<dbReference type="OrthoDB" id="10379888at2759"/>